<proteinExistence type="inferred from homology"/>
<evidence type="ECO:0000259" key="9">
    <source>
        <dbReference type="Pfam" id="PF02687"/>
    </source>
</evidence>
<keyword evidence="3 8" id="KW-0812">Transmembrane</keyword>
<evidence type="ECO:0000256" key="2">
    <source>
        <dbReference type="ARBA" id="ARBA00022475"/>
    </source>
</evidence>
<comment type="similarity">
    <text evidence="6">Belongs to the ABC-4 integral membrane protein family.</text>
</comment>
<feature type="transmembrane region" description="Helical" evidence="8">
    <location>
        <begin position="703"/>
        <end position="723"/>
    </location>
</feature>
<gene>
    <name evidence="10" type="ORF">ACFP2T_34535</name>
</gene>
<dbReference type="InterPro" id="IPR050250">
    <property type="entry name" value="Macrolide_Exporter_MacB"/>
</dbReference>
<dbReference type="EMBL" id="JBHSPR010000040">
    <property type="protein sequence ID" value="MFC6021280.1"/>
    <property type="molecule type" value="Genomic_DNA"/>
</dbReference>
<reference evidence="11" key="1">
    <citation type="journal article" date="2019" name="Int. J. Syst. Evol. Microbiol.">
        <title>The Global Catalogue of Microorganisms (GCM) 10K type strain sequencing project: providing services to taxonomists for standard genome sequencing and annotation.</title>
        <authorList>
            <consortium name="The Broad Institute Genomics Platform"/>
            <consortium name="The Broad Institute Genome Sequencing Center for Infectious Disease"/>
            <person name="Wu L."/>
            <person name="Ma J."/>
        </authorList>
    </citation>
    <scope>NUCLEOTIDE SEQUENCE [LARGE SCALE GENOMIC DNA]</scope>
    <source>
        <strain evidence="11">ZS-35-S2</strain>
    </source>
</reference>
<evidence type="ECO:0000256" key="1">
    <source>
        <dbReference type="ARBA" id="ARBA00004651"/>
    </source>
</evidence>
<comment type="subcellular location">
    <subcellularLocation>
        <location evidence="1">Cell membrane</location>
        <topology evidence="1">Multi-pass membrane protein</topology>
    </subcellularLocation>
</comment>
<dbReference type="InterPro" id="IPR003838">
    <property type="entry name" value="ABC3_permease_C"/>
</dbReference>
<feature type="transmembrane region" description="Helical" evidence="8">
    <location>
        <begin position="798"/>
        <end position="821"/>
    </location>
</feature>
<feature type="transmembrane region" description="Helical" evidence="8">
    <location>
        <begin position="351"/>
        <end position="370"/>
    </location>
</feature>
<name>A0ABW1KHR1_9ACTN</name>
<accession>A0ABW1KHR1</accession>
<comment type="caution">
    <text evidence="10">The sequence shown here is derived from an EMBL/GenBank/DDBJ whole genome shotgun (WGS) entry which is preliminary data.</text>
</comment>
<feature type="region of interest" description="Disordered" evidence="7">
    <location>
        <begin position="62"/>
        <end position="87"/>
    </location>
</feature>
<dbReference type="PANTHER" id="PTHR30572">
    <property type="entry name" value="MEMBRANE COMPONENT OF TRANSPORTER-RELATED"/>
    <property type="match status" value="1"/>
</dbReference>
<keyword evidence="11" id="KW-1185">Reference proteome</keyword>
<protein>
    <submittedName>
        <fullName evidence="10">FtsX-like permease family protein</fullName>
    </submittedName>
</protein>
<feature type="domain" description="ABC3 transporter permease C-terminal" evidence="9">
    <location>
        <begin position="708"/>
        <end position="825"/>
    </location>
</feature>
<evidence type="ECO:0000256" key="8">
    <source>
        <dbReference type="SAM" id="Phobius"/>
    </source>
</evidence>
<evidence type="ECO:0000256" key="6">
    <source>
        <dbReference type="ARBA" id="ARBA00038076"/>
    </source>
</evidence>
<feature type="transmembrane region" description="Helical" evidence="8">
    <location>
        <begin position="308"/>
        <end position="331"/>
    </location>
</feature>
<evidence type="ECO:0000313" key="11">
    <source>
        <dbReference type="Proteomes" id="UP001596203"/>
    </source>
</evidence>
<evidence type="ECO:0000256" key="5">
    <source>
        <dbReference type="ARBA" id="ARBA00023136"/>
    </source>
</evidence>
<dbReference type="Proteomes" id="UP001596203">
    <property type="component" value="Unassembled WGS sequence"/>
</dbReference>
<evidence type="ECO:0000313" key="10">
    <source>
        <dbReference type="EMBL" id="MFC6021280.1"/>
    </source>
</evidence>
<evidence type="ECO:0000256" key="3">
    <source>
        <dbReference type="ARBA" id="ARBA00022692"/>
    </source>
</evidence>
<sequence length="827" mass="83888">MIRIVRHTLAARWASFVGSFVALALGVALFAAAGLALVSALEQQVREPRWYRSPDVVVAGPSIAGTGVDDQRKPSGQTLLPPGERGQVPNVVPARLGTLPGVARLVTDRAGVARSGAATEAHPWTAAALHPYAFVAGGPPVAADQVVVSGPDLHRPGDRITVDTAAGPRRFTVSGVLRSAAPPALYVTEEVATALSYGRIAAVALFAAPGTDPDALARDVRAALADQPQLRVLTGAERGDAEPDPDAGLLVATTSLLGSAAGLAGFVSAYVVAGTFAFTVAQRRREFALLRAAGATGRQVRRLVLGEAVGTGVLAGLAGCGLGVLLAPPLAGWLTRAGLAPDGFTVRSTPLPLLVAFGAGLLVAVAGAWLPSRRAGTIRPVEALRTSTVDAPARNWARRLAGLACLLGAGAVTPLLRTPEGAAYLLVVAMLLILGGTLLAPVLVPPLVRLLSLGARGPVGILARESALTAARRTAATAAPVLVTVGLASATLAGTDTLSGAQARSVRDHVVAPLVVLPQPGAVLSRQVVETVRTAPGVAVAMPVKQTFGYDRRGDQVRQRGAWYLDGASAGQALRLPVTAGTLAELTGDTVAVTGSMAGEHGWRLGDTATVWLGDGVPVRLRIVAIVDERPGLPAMLLPWSMASAHSGSPVPDAVYLAPRAGSDPAVVGRAVADAVGPLGATSTGTGDYLSTLDAEFDRLSRLALLAVVGLALVYTALSIANTHYMATAGRVSELAVLRLAGAGVGQVLRMVAREAALASGIGVLLGFGVLGASLAIVVLALRSVVSGVPVVVPWSAVLPLAGGCVLVALCASVAPLLPALRRPPGR</sequence>
<keyword evidence="4 8" id="KW-1133">Transmembrane helix</keyword>
<keyword evidence="2" id="KW-1003">Cell membrane</keyword>
<evidence type="ECO:0000256" key="4">
    <source>
        <dbReference type="ARBA" id="ARBA00022989"/>
    </source>
</evidence>
<feature type="transmembrane region" description="Helical" evidence="8">
    <location>
        <begin position="256"/>
        <end position="281"/>
    </location>
</feature>
<dbReference type="PANTHER" id="PTHR30572:SF4">
    <property type="entry name" value="ABC TRANSPORTER PERMEASE YTRF"/>
    <property type="match status" value="1"/>
</dbReference>
<keyword evidence="5 8" id="KW-0472">Membrane</keyword>
<organism evidence="10 11">
    <name type="scientific">Plantactinospora solaniradicis</name>
    <dbReference type="NCBI Taxonomy" id="1723736"/>
    <lineage>
        <taxon>Bacteria</taxon>
        <taxon>Bacillati</taxon>
        <taxon>Actinomycetota</taxon>
        <taxon>Actinomycetes</taxon>
        <taxon>Micromonosporales</taxon>
        <taxon>Micromonosporaceae</taxon>
        <taxon>Plantactinospora</taxon>
    </lineage>
</organism>
<evidence type="ECO:0000256" key="7">
    <source>
        <dbReference type="SAM" id="MobiDB-lite"/>
    </source>
</evidence>
<feature type="transmembrane region" description="Helical" evidence="8">
    <location>
        <begin position="422"/>
        <end position="444"/>
    </location>
</feature>
<feature type="transmembrane region" description="Helical" evidence="8">
    <location>
        <begin position="765"/>
        <end position="786"/>
    </location>
</feature>
<dbReference type="Pfam" id="PF02687">
    <property type="entry name" value="FtsX"/>
    <property type="match status" value="2"/>
</dbReference>
<dbReference type="RefSeq" id="WP_377429305.1">
    <property type="nucleotide sequence ID" value="NZ_JBHSPR010000040.1"/>
</dbReference>
<feature type="domain" description="ABC3 transporter permease C-terminal" evidence="9">
    <location>
        <begin position="260"/>
        <end position="378"/>
    </location>
</feature>